<dbReference type="PROSITE" id="PS51061">
    <property type="entry name" value="R3H"/>
    <property type="match status" value="1"/>
</dbReference>
<dbReference type="Pfam" id="PF01424">
    <property type="entry name" value="R3H"/>
    <property type="match status" value="1"/>
</dbReference>
<comment type="domain">
    <text evidence="6">Has an N-terminal Jag-N domain and 2 RNA-binding domains (KH and R3H).</text>
</comment>
<feature type="domain" description="R3H" evidence="8">
    <location>
        <begin position="210"/>
        <end position="275"/>
    </location>
</feature>
<dbReference type="Gene3D" id="3.30.1370.50">
    <property type="entry name" value="R3H-like domain"/>
    <property type="match status" value="1"/>
</dbReference>
<evidence type="ECO:0000256" key="6">
    <source>
        <dbReference type="HAMAP-Rule" id="MF_00867"/>
    </source>
</evidence>
<dbReference type="SMART" id="SM01245">
    <property type="entry name" value="Jag_N"/>
    <property type="match status" value="1"/>
</dbReference>
<evidence type="ECO:0000256" key="4">
    <source>
        <dbReference type="ARBA" id="ARBA00023186"/>
    </source>
</evidence>
<dbReference type="InterPro" id="IPR032782">
    <property type="entry name" value="KhpB_N"/>
</dbReference>
<reference evidence="9 10" key="1">
    <citation type="submission" date="2020-07" db="EMBL/GenBank/DDBJ databases">
        <title>MOT database genomes.</title>
        <authorList>
            <person name="Joseph S."/>
            <person name="Aduse-Opoku J."/>
            <person name="Hashim A."/>
            <person name="Wade W."/>
            <person name="Curtis M."/>
        </authorList>
    </citation>
    <scope>NUCLEOTIDE SEQUENCE [LARGE SCALE GENOMIC DNA]</scope>
    <source>
        <strain evidence="9 10">CIP 106318</strain>
    </source>
</reference>
<keyword evidence="1 6" id="KW-0963">Cytoplasm</keyword>
<dbReference type="Gene3D" id="3.30.30.80">
    <property type="entry name" value="probable RNA-binding protein from clostridium symbiosum atcc 14940"/>
    <property type="match status" value="1"/>
</dbReference>
<keyword evidence="5 6" id="KW-0961">Cell wall biogenesis/degradation</keyword>
<evidence type="ECO:0000313" key="9">
    <source>
        <dbReference type="EMBL" id="NYS47845.1"/>
    </source>
</evidence>
<dbReference type="SMART" id="SM00393">
    <property type="entry name" value="R3H"/>
    <property type="match status" value="1"/>
</dbReference>
<comment type="subunit">
    <text evidence="6">Forms a complex with KhpA.</text>
</comment>
<evidence type="ECO:0000313" key="10">
    <source>
        <dbReference type="Proteomes" id="UP000531840"/>
    </source>
</evidence>
<keyword evidence="2 6" id="KW-0694">RNA-binding</keyword>
<keyword evidence="7" id="KW-0175">Coiled coil</keyword>
<dbReference type="Pfam" id="PF13083">
    <property type="entry name" value="KH_KhpA-B"/>
    <property type="match status" value="1"/>
</dbReference>
<gene>
    <name evidence="6" type="primary">khpB</name>
    <name evidence="6" type="synonym">eloR</name>
    <name evidence="9" type="ORF">HZY85_06545</name>
</gene>
<comment type="caution">
    <text evidence="9">The sequence shown here is derived from an EMBL/GenBank/DDBJ whole genome shotgun (WGS) entry which is preliminary data.</text>
</comment>
<feature type="coiled-coil region" evidence="7">
    <location>
        <begin position="69"/>
        <end position="119"/>
    </location>
</feature>
<keyword evidence="4 6" id="KW-0143">Chaperone</keyword>
<dbReference type="InterPro" id="IPR015946">
    <property type="entry name" value="KH_dom-like_a/b"/>
</dbReference>
<dbReference type="Gene3D" id="3.30.300.20">
    <property type="match status" value="1"/>
</dbReference>
<evidence type="ECO:0000256" key="1">
    <source>
        <dbReference type="ARBA" id="ARBA00022490"/>
    </source>
</evidence>
<comment type="caution">
    <text evidence="6">Lacks conserved residue(s) required for the propagation of feature annotation.</text>
</comment>
<protein>
    <recommendedName>
        <fullName evidence="6">RNA-binding protein KhpB</fullName>
    </recommendedName>
    <alternativeName>
        <fullName evidence="6">RNA-binding protein EloR</fullName>
    </alternativeName>
</protein>
<dbReference type="InterPro" id="IPR034079">
    <property type="entry name" value="R3H_KhpB"/>
</dbReference>
<dbReference type="RefSeq" id="WP_179941629.1">
    <property type="nucleotide sequence ID" value="NZ_JACBYF010000014.1"/>
</dbReference>
<comment type="similarity">
    <text evidence="6">Belongs to the KhpB RNA-binding protein family.</text>
</comment>
<dbReference type="PANTHER" id="PTHR35800:SF1">
    <property type="entry name" value="RNA-BINDING PROTEIN KHPB"/>
    <property type="match status" value="1"/>
</dbReference>
<dbReference type="Proteomes" id="UP000531840">
    <property type="component" value="Unassembled WGS sequence"/>
</dbReference>
<evidence type="ECO:0000259" key="8">
    <source>
        <dbReference type="PROSITE" id="PS51061"/>
    </source>
</evidence>
<name>A0ABX2T3M9_9BACL</name>
<comment type="function">
    <text evidence="6">A probable RNA chaperone. Forms a complex with KhpA which binds to cellular RNA and controls its expression. Plays a role in peptidoglycan (PG) homeostasis and cell length regulation.</text>
</comment>
<keyword evidence="3 6" id="KW-0133">Cell shape</keyword>
<dbReference type="PANTHER" id="PTHR35800">
    <property type="entry name" value="PROTEIN JAG"/>
    <property type="match status" value="1"/>
</dbReference>
<dbReference type="InterPro" id="IPR036867">
    <property type="entry name" value="R3H_dom_sf"/>
</dbReference>
<dbReference type="HAMAP" id="MF_00867">
    <property type="entry name" value="KhpB"/>
    <property type="match status" value="1"/>
</dbReference>
<sequence>MQEYIYKAENVEKAINKGLQDLNLTENEVKIEVLEAGSTGLFGLFKKEAEVKLTPLDENYNKNSKQQILENVKEEVLETKIEKEEIKEEVQEVKEEVTKEEVEEEKNISEEQLSREEIKREDKIVANKEEIVSYIQKIVHSMGFDTAVVNFEEEGNRNYTLRITNVDNSSLLIGKRGNTLNSLQVLAENLAKRYTRNYYRINVDCDEYRENRKETLEELAINMAKKSKKLGKPIELEPMTSSERKIIHNALKDIKNVETESVGQDPHRYLIITAK</sequence>
<dbReference type="Pfam" id="PF14804">
    <property type="entry name" value="Jag_N"/>
    <property type="match status" value="1"/>
</dbReference>
<dbReference type="InterPro" id="IPR038008">
    <property type="entry name" value="Jag_KH"/>
</dbReference>
<organism evidence="9 10">
    <name type="scientific">Gemelliphila palaticanis</name>
    <dbReference type="NCBI Taxonomy" id="81950"/>
    <lineage>
        <taxon>Bacteria</taxon>
        <taxon>Bacillati</taxon>
        <taxon>Bacillota</taxon>
        <taxon>Bacilli</taxon>
        <taxon>Bacillales</taxon>
        <taxon>Gemellaceae</taxon>
        <taxon>Gemelliphila</taxon>
    </lineage>
</organism>
<dbReference type="NCBIfam" id="NF041568">
    <property type="entry name" value="Jag_EloR"/>
    <property type="match status" value="1"/>
</dbReference>
<dbReference type="CDD" id="cd02414">
    <property type="entry name" value="KH-II_Jag"/>
    <property type="match status" value="1"/>
</dbReference>
<comment type="subcellular location">
    <subcellularLocation>
        <location evidence="6">Cytoplasm</location>
    </subcellularLocation>
</comment>
<evidence type="ECO:0000256" key="2">
    <source>
        <dbReference type="ARBA" id="ARBA00022884"/>
    </source>
</evidence>
<evidence type="ECO:0000256" key="7">
    <source>
        <dbReference type="SAM" id="Coils"/>
    </source>
</evidence>
<dbReference type="EMBL" id="JACBYF010000014">
    <property type="protein sequence ID" value="NYS47845.1"/>
    <property type="molecule type" value="Genomic_DNA"/>
</dbReference>
<evidence type="ECO:0000256" key="3">
    <source>
        <dbReference type="ARBA" id="ARBA00022960"/>
    </source>
</evidence>
<dbReference type="InterPro" id="IPR001374">
    <property type="entry name" value="R3H_dom"/>
</dbReference>
<dbReference type="CDD" id="cd02644">
    <property type="entry name" value="R3H_jag"/>
    <property type="match status" value="1"/>
</dbReference>
<keyword evidence="10" id="KW-1185">Reference proteome</keyword>
<dbReference type="InterPro" id="IPR038247">
    <property type="entry name" value="Jag_N_dom_sf"/>
</dbReference>
<accession>A0ABX2T3M9</accession>
<dbReference type="InterPro" id="IPR039247">
    <property type="entry name" value="KhpB"/>
</dbReference>
<dbReference type="SUPFAM" id="SSF82708">
    <property type="entry name" value="R3H domain"/>
    <property type="match status" value="1"/>
</dbReference>
<proteinExistence type="inferred from homology"/>
<evidence type="ECO:0000256" key="5">
    <source>
        <dbReference type="ARBA" id="ARBA00023316"/>
    </source>
</evidence>